<feature type="domain" description="Sodium symporter small subunit" evidence="2">
    <location>
        <begin position="9"/>
        <end position="84"/>
    </location>
</feature>
<dbReference type="Pfam" id="PF13937">
    <property type="entry name" value="DUF4212"/>
    <property type="match status" value="1"/>
</dbReference>
<keyword evidence="4" id="KW-1185">Reference proteome</keyword>
<evidence type="ECO:0000259" key="2">
    <source>
        <dbReference type="Pfam" id="PF13937"/>
    </source>
</evidence>
<keyword evidence="1" id="KW-0472">Membrane</keyword>
<evidence type="ECO:0000313" key="3">
    <source>
        <dbReference type="EMBL" id="GGX25310.1"/>
    </source>
</evidence>
<evidence type="ECO:0000256" key="1">
    <source>
        <dbReference type="SAM" id="Phobius"/>
    </source>
</evidence>
<keyword evidence="1" id="KW-0812">Transmembrane</keyword>
<dbReference type="EMBL" id="BMWS01000020">
    <property type="protein sequence ID" value="GGX25310.1"/>
    <property type="molecule type" value="Genomic_DNA"/>
</dbReference>
<dbReference type="InterPro" id="IPR019886">
    <property type="entry name" value="Na_symporter_ssu"/>
</dbReference>
<evidence type="ECO:0000313" key="4">
    <source>
        <dbReference type="Proteomes" id="UP000601108"/>
    </source>
</evidence>
<name>A0A918JWT2_9FLAO</name>
<proteinExistence type="predicted"/>
<dbReference type="Proteomes" id="UP000601108">
    <property type="component" value="Unassembled WGS sequence"/>
</dbReference>
<organism evidence="3 4">
    <name type="scientific">Aquimarina muelleri</name>
    <dbReference type="NCBI Taxonomy" id="279356"/>
    <lineage>
        <taxon>Bacteria</taxon>
        <taxon>Pseudomonadati</taxon>
        <taxon>Bacteroidota</taxon>
        <taxon>Flavobacteriia</taxon>
        <taxon>Flavobacteriales</taxon>
        <taxon>Flavobacteriaceae</taxon>
        <taxon>Aquimarina</taxon>
    </lineage>
</organism>
<reference evidence="3 4" key="1">
    <citation type="journal article" date="2014" name="Int. J. Syst. Evol. Microbiol.">
        <title>Complete genome sequence of Corynebacterium casei LMG S-19264T (=DSM 44701T), isolated from a smear-ripened cheese.</title>
        <authorList>
            <consortium name="US DOE Joint Genome Institute (JGI-PGF)"/>
            <person name="Walter F."/>
            <person name="Albersmeier A."/>
            <person name="Kalinowski J."/>
            <person name="Ruckert C."/>
        </authorList>
    </citation>
    <scope>NUCLEOTIDE SEQUENCE [LARGE SCALE GENOMIC DNA]</scope>
    <source>
        <strain evidence="3 4">KCTC 12285</strain>
    </source>
</reference>
<feature type="transmembrane region" description="Helical" evidence="1">
    <location>
        <begin position="49"/>
        <end position="72"/>
    </location>
</feature>
<comment type="caution">
    <text evidence="3">The sequence shown here is derived from an EMBL/GenBank/DDBJ whole genome shotgun (WGS) entry which is preliminary data.</text>
</comment>
<keyword evidence="1" id="KW-1133">Transmembrane helix</keyword>
<accession>A0A918JWT2</accession>
<dbReference type="NCBIfam" id="TIGR03647">
    <property type="entry name" value="Na_symport_sm"/>
    <property type="match status" value="1"/>
</dbReference>
<sequence length="87" mass="10276">MSEKQKKASAYWKENVRYLFILLAIWFAVSYGAGILFKDVLNQFHMGGFPLGFWFAQQGSIYVFVILIFVYVRLMNKLDKKYGYDKD</sequence>
<gene>
    <name evidence="3" type="ORF">GCM10007384_27970</name>
</gene>
<dbReference type="RefSeq" id="WP_027414454.1">
    <property type="nucleotide sequence ID" value="NZ_BMWS01000020.1"/>
</dbReference>
<protein>
    <submittedName>
        <fullName evidence="3">Membrane protein</fullName>
    </submittedName>
</protein>
<feature type="transmembrane region" description="Helical" evidence="1">
    <location>
        <begin position="16"/>
        <end position="37"/>
    </location>
</feature>
<dbReference type="AlphaFoldDB" id="A0A918JWT2"/>